<dbReference type="EMBL" id="CAVNYO010000434">
    <property type="protein sequence ID" value="CAK5279018.1"/>
    <property type="molecule type" value="Genomic_DNA"/>
</dbReference>
<dbReference type="Proteomes" id="UP001295794">
    <property type="component" value="Unassembled WGS sequence"/>
</dbReference>
<gene>
    <name evidence="3" type="ORF">MYCIT1_LOCUS28805</name>
    <name evidence="2" type="ORF">MYCIT1_LOCUS3588</name>
</gene>
<dbReference type="InterPro" id="IPR022234">
    <property type="entry name" value="DUF3759"/>
</dbReference>
<sequence>MERMLESFMGGGGGQEHQRREEHHGHHGHHGHNEERRFEEERRYEDRREDERRYEGGGGYGGGPMGGWGGYEEFRPFDEQGARAHYEQVYLAEHQHKSSLTHEVIAGAAGFAAMHAYEAHLRATGQPVTHGKMKEILAAIAAAEVDKLAETKGMDYLDRQKAKKYAEHQAHMLAEQRYGQGNTGWEHAQRNGGPRQEYNFYGGAPFGAQGCANYGWQGQGGYGGGYGGGGPEYGRGEGYRREEGYGRGEGYGREEGYRREEGYGRREGEYGRRDEGYERRGEGYERRDDGYGRREEGYGGGYNAPGYNPGYNNGY</sequence>
<dbReference type="PANTHER" id="PTHR37450">
    <property type="entry name" value="CIPC PROTEIN"/>
    <property type="match status" value="1"/>
</dbReference>
<keyword evidence="4" id="KW-1185">Reference proteome</keyword>
<reference evidence="2" key="1">
    <citation type="submission" date="2023-11" db="EMBL/GenBank/DDBJ databases">
        <authorList>
            <person name="De Vega J J."/>
            <person name="De Vega J J."/>
        </authorList>
    </citation>
    <scope>NUCLEOTIDE SEQUENCE</scope>
</reference>
<evidence type="ECO:0000313" key="2">
    <source>
        <dbReference type="EMBL" id="CAK5263872.1"/>
    </source>
</evidence>
<proteinExistence type="predicted"/>
<evidence type="ECO:0000256" key="1">
    <source>
        <dbReference type="SAM" id="MobiDB-lite"/>
    </source>
</evidence>
<feature type="compositionally biased region" description="Basic and acidic residues" evidence="1">
    <location>
        <begin position="259"/>
        <end position="297"/>
    </location>
</feature>
<comment type="caution">
    <text evidence="2">The sequence shown here is derived from an EMBL/GenBank/DDBJ whole genome shotgun (WGS) entry which is preliminary data.</text>
</comment>
<feature type="compositionally biased region" description="Gly residues" evidence="1">
    <location>
        <begin position="56"/>
        <end position="65"/>
    </location>
</feature>
<feature type="compositionally biased region" description="Low complexity" evidence="1">
    <location>
        <begin position="304"/>
        <end position="315"/>
    </location>
</feature>
<organism evidence="2 4">
    <name type="scientific">Mycena citricolor</name>
    <dbReference type="NCBI Taxonomy" id="2018698"/>
    <lineage>
        <taxon>Eukaryota</taxon>
        <taxon>Fungi</taxon>
        <taxon>Dikarya</taxon>
        <taxon>Basidiomycota</taxon>
        <taxon>Agaricomycotina</taxon>
        <taxon>Agaricomycetes</taxon>
        <taxon>Agaricomycetidae</taxon>
        <taxon>Agaricales</taxon>
        <taxon>Marasmiineae</taxon>
        <taxon>Mycenaceae</taxon>
        <taxon>Mycena</taxon>
    </lineage>
</organism>
<dbReference type="EMBL" id="CAVNYO010000045">
    <property type="protein sequence ID" value="CAK5263872.1"/>
    <property type="molecule type" value="Genomic_DNA"/>
</dbReference>
<feature type="compositionally biased region" description="Basic and acidic residues" evidence="1">
    <location>
        <begin position="31"/>
        <end position="55"/>
    </location>
</feature>
<feature type="region of interest" description="Disordered" evidence="1">
    <location>
        <begin position="259"/>
        <end position="315"/>
    </location>
</feature>
<protein>
    <submittedName>
        <fullName evidence="2">Uncharacterized protein</fullName>
    </submittedName>
</protein>
<dbReference type="AlphaFoldDB" id="A0AAD2GV32"/>
<accession>A0AAD2GV32</accession>
<evidence type="ECO:0000313" key="3">
    <source>
        <dbReference type="EMBL" id="CAK5279018.1"/>
    </source>
</evidence>
<dbReference type="Pfam" id="PF12585">
    <property type="entry name" value="DUF3759"/>
    <property type="match status" value="1"/>
</dbReference>
<dbReference type="PANTHER" id="PTHR37450:SF1">
    <property type="entry name" value="CIPC PROTEIN"/>
    <property type="match status" value="1"/>
</dbReference>
<name>A0AAD2GV32_9AGAR</name>
<feature type="region of interest" description="Disordered" evidence="1">
    <location>
        <begin position="1"/>
        <end position="65"/>
    </location>
</feature>
<evidence type="ECO:0000313" key="4">
    <source>
        <dbReference type="Proteomes" id="UP001295794"/>
    </source>
</evidence>